<comment type="caution">
    <text evidence="1">The sequence shown here is derived from an EMBL/GenBank/DDBJ whole genome shotgun (WGS) entry which is preliminary data.</text>
</comment>
<dbReference type="Proteomes" id="UP000294335">
    <property type="component" value="Unassembled WGS sequence"/>
</dbReference>
<proteinExistence type="predicted"/>
<protein>
    <submittedName>
        <fullName evidence="1">Uncharacterized protein</fullName>
    </submittedName>
</protein>
<evidence type="ECO:0000313" key="1">
    <source>
        <dbReference type="EMBL" id="SPO61794.1"/>
    </source>
</evidence>
<name>A0AAQ1P8I0_9PSED</name>
<dbReference type="EMBL" id="OPYN01000152">
    <property type="protein sequence ID" value="SPO61794.1"/>
    <property type="molecule type" value="Genomic_DNA"/>
</dbReference>
<sequence length="263" mass="28862">MHVELAQDRRNVSLYRSLGDIQGVGDLLVRLALGHALEYQQLLAGQGLEHFRREARGIVQAPAGAAFLGTDDVGRQVDIAIEDLLYRFDHLRAWRGLGDEAHRAISDGLQHDLLFLLGRDNHHRRGRCLVAQGDQAIEAMHARHVQVEQDQVEVVMLVGQRQGAVQVGSFHDFAALEAIADNVVDGFAKQGVIVGNQNFVHGLFTSFLLDGAGTRSQAMNSGEGFWLRRLQRQVGLLPGVQAIAVPIQILIAQGFGAFYRVPA</sequence>
<organism evidence="1 2">
    <name type="scientific">Pseudomonas inefficax</name>
    <dbReference type="NCBI Taxonomy" id="2078786"/>
    <lineage>
        <taxon>Bacteria</taxon>
        <taxon>Pseudomonadati</taxon>
        <taxon>Pseudomonadota</taxon>
        <taxon>Gammaproteobacteria</taxon>
        <taxon>Pseudomonadales</taxon>
        <taxon>Pseudomonadaceae</taxon>
        <taxon>Pseudomonas</taxon>
    </lineage>
</organism>
<keyword evidence="2" id="KW-1185">Reference proteome</keyword>
<dbReference type="AlphaFoldDB" id="A0AAQ1P8I0"/>
<evidence type="ECO:0000313" key="2">
    <source>
        <dbReference type="Proteomes" id="UP000294335"/>
    </source>
</evidence>
<gene>
    <name evidence="1" type="ORF">JV551A3_V1_1520067</name>
</gene>
<reference evidence="1 2" key="1">
    <citation type="submission" date="2018-02" db="EMBL/GenBank/DDBJ databases">
        <authorList>
            <person name="Dubost A."/>
        </authorList>
    </citation>
    <scope>NUCLEOTIDE SEQUENCE [LARGE SCALE GENOMIC DNA]</scope>
    <source>
        <strain evidence="2">JV551A3</strain>
    </source>
</reference>
<accession>A0AAQ1P8I0</accession>